<feature type="compositionally biased region" description="Basic and acidic residues" evidence="1">
    <location>
        <begin position="1"/>
        <end position="10"/>
    </location>
</feature>
<organism evidence="2 3">
    <name type="scientific">Phaeodactylum tricornutum (strain CCAP 1055/1)</name>
    <dbReference type="NCBI Taxonomy" id="556484"/>
    <lineage>
        <taxon>Eukaryota</taxon>
        <taxon>Sar</taxon>
        <taxon>Stramenopiles</taxon>
        <taxon>Ochrophyta</taxon>
        <taxon>Bacillariophyta</taxon>
        <taxon>Bacillariophyceae</taxon>
        <taxon>Bacillariophycidae</taxon>
        <taxon>Naviculales</taxon>
        <taxon>Phaeodactylaceae</taxon>
        <taxon>Phaeodactylum</taxon>
    </lineage>
</organism>
<proteinExistence type="predicted"/>
<reference evidence="3" key="2">
    <citation type="submission" date="2008-08" db="EMBL/GenBank/DDBJ databases">
        <authorList>
            <consortium name="Diatom Consortium"/>
            <person name="Grigoriev I."/>
            <person name="Grimwood J."/>
            <person name="Kuo A."/>
            <person name="Otillar R.P."/>
            <person name="Salamov A."/>
            <person name="Detter J.C."/>
            <person name="Lindquist E."/>
            <person name="Shapiro H."/>
            <person name="Lucas S."/>
            <person name="Glavina del Rio T."/>
            <person name="Pitluck S."/>
            <person name="Rokhsar D."/>
            <person name="Bowler C."/>
        </authorList>
    </citation>
    <scope>GENOME REANNOTATION</scope>
    <source>
        <strain evidence="3">CCAP 1055/1</strain>
    </source>
</reference>
<dbReference type="InParanoid" id="B7G4B8"/>
<evidence type="ECO:0000313" key="3">
    <source>
        <dbReference type="Proteomes" id="UP000000759"/>
    </source>
</evidence>
<dbReference type="Proteomes" id="UP000000759">
    <property type="component" value="Chromosome 14"/>
</dbReference>
<dbReference type="AlphaFoldDB" id="B7G4B8"/>
<name>B7G4B8_PHATC</name>
<protein>
    <submittedName>
        <fullName evidence="2">Uncharacterized protein</fullName>
    </submittedName>
</protein>
<keyword evidence="3" id="KW-1185">Reference proteome</keyword>
<dbReference type="PaxDb" id="2850-Phatr37889"/>
<dbReference type="RefSeq" id="XP_002181884.1">
    <property type="nucleotide sequence ID" value="XM_002181848.1"/>
</dbReference>
<sequence>MDPVAKDHTQEIPSAGRRSLVGSSASFRDEGSQAFRYNDGDEDDQSLKDDEADFINRLFTTVDAPCRGVSMCHTSFEDKLDLFSHCRQPLDFWSFLRKHNTHNGTGVEMMPAGTYVVPTFCEYCGASHTSQCKPNCGRPPLFFAKKRPPFQKPDSKRWNSETDEEIAPQVSRSVQTTKSWVAGLFGGKGAS</sequence>
<dbReference type="KEGG" id="pti:PHATRDRAFT_37889"/>
<evidence type="ECO:0000313" key="2">
    <source>
        <dbReference type="EMBL" id="EEC46424.1"/>
    </source>
</evidence>
<feature type="region of interest" description="Disordered" evidence="1">
    <location>
        <begin position="1"/>
        <end position="26"/>
    </location>
</feature>
<reference evidence="2 3" key="1">
    <citation type="journal article" date="2008" name="Nature">
        <title>The Phaeodactylum genome reveals the evolutionary history of diatom genomes.</title>
        <authorList>
            <person name="Bowler C."/>
            <person name="Allen A.E."/>
            <person name="Badger J.H."/>
            <person name="Grimwood J."/>
            <person name="Jabbari K."/>
            <person name="Kuo A."/>
            <person name="Maheswari U."/>
            <person name="Martens C."/>
            <person name="Maumus F."/>
            <person name="Otillar R.P."/>
            <person name="Rayko E."/>
            <person name="Salamov A."/>
            <person name="Vandepoele K."/>
            <person name="Beszteri B."/>
            <person name="Gruber A."/>
            <person name="Heijde M."/>
            <person name="Katinka M."/>
            <person name="Mock T."/>
            <person name="Valentin K."/>
            <person name="Verret F."/>
            <person name="Berges J.A."/>
            <person name="Brownlee C."/>
            <person name="Cadoret J.P."/>
            <person name="Chiovitti A."/>
            <person name="Choi C.J."/>
            <person name="Coesel S."/>
            <person name="De Martino A."/>
            <person name="Detter J.C."/>
            <person name="Durkin C."/>
            <person name="Falciatore A."/>
            <person name="Fournet J."/>
            <person name="Haruta M."/>
            <person name="Huysman M.J."/>
            <person name="Jenkins B.D."/>
            <person name="Jiroutova K."/>
            <person name="Jorgensen R.E."/>
            <person name="Joubert Y."/>
            <person name="Kaplan A."/>
            <person name="Kroger N."/>
            <person name="Kroth P.G."/>
            <person name="La Roche J."/>
            <person name="Lindquist E."/>
            <person name="Lommer M."/>
            <person name="Martin-Jezequel V."/>
            <person name="Lopez P.J."/>
            <person name="Lucas S."/>
            <person name="Mangogna M."/>
            <person name="McGinnis K."/>
            <person name="Medlin L.K."/>
            <person name="Montsant A."/>
            <person name="Oudot-Le Secq M.P."/>
            <person name="Napoli C."/>
            <person name="Obornik M."/>
            <person name="Parker M.S."/>
            <person name="Petit J.L."/>
            <person name="Porcel B.M."/>
            <person name="Poulsen N."/>
            <person name="Robison M."/>
            <person name="Rychlewski L."/>
            <person name="Rynearson T.A."/>
            <person name="Schmutz J."/>
            <person name="Shapiro H."/>
            <person name="Siaut M."/>
            <person name="Stanley M."/>
            <person name="Sussman M.R."/>
            <person name="Taylor A.R."/>
            <person name="Vardi A."/>
            <person name="von Dassow P."/>
            <person name="Vyverman W."/>
            <person name="Willis A."/>
            <person name="Wyrwicz L.S."/>
            <person name="Rokhsar D.S."/>
            <person name="Weissenbach J."/>
            <person name="Armbrust E.V."/>
            <person name="Green B.R."/>
            <person name="Van de Peer Y."/>
            <person name="Grigoriev I.V."/>
        </authorList>
    </citation>
    <scope>NUCLEOTIDE SEQUENCE [LARGE SCALE GENOMIC DNA]</scope>
    <source>
        <strain evidence="2 3">CCAP 1055/1</strain>
    </source>
</reference>
<accession>B7G4B8</accession>
<evidence type="ECO:0000256" key="1">
    <source>
        <dbReference type="SAM" id="MobiDB-lite"/>
    </source>
</evidence>
<dbReference type="GeneID" id="7202673"/>
<dbReference type="HOGENOM" id="CLU_1424040_0_0_1"/>
<feature type="region of interest" description="Disordered" evidence="1">
    <location>
        <begin position="150"/>
        <end position="172"/>
    </location>
</feature>
<dbReference type="EMBL" id="CM000616">
    <property type="protein sequence ID" value="EEC46424.1"/>
    <property type="molecule type" value="Genomic_DNA"/>
</dbReference>
<gene>
    <name evidence="2" type="ORF">PHATRDRAFT_37889</name>
</gene>
<dbReference type="OrthoDB" id="10543113at2759"/>